<dbReference type="Proteomes" id="UP001151532">
    <property type="component" value="Chromosome 10"/>
</dbReference>
<dbReference type="AlphaFoldDB" id="A0A9Q0TT11"/>
<accession>A0A9Q0TT11</accession>
<sequence length="101" mass="11018">MRIPIPATLTPTPKKLLSFAEEEEEDRGQAVSRIPSNLKPSSSSHKLTSSQDKPPPTTSHSTAASNVLPRAGFYIMEALLELQRITRTLVQSSSSSELKNT</sequence>
<reference evidence="2" key="2">
    <citation type="journal article" date="2023" name="Int. J. Mol. Sci.">
        <title>De Novo Assembly and Annotation of 11 Diverse Shrub Willow (Salix) Genomes Reveals Novel Gene Organization in Sex-Linked Regions.</title>
        <authorList>
            <person name="Hyden B."/>
            <person name="Feng K."/>
            <person name="Yates T.B."/>
            <person name="Jawdy S."/>
            <person name="Cereghino C."/>
            <person name="Smart L.B."/>
            <person name="Muchero W."/>
        </authorList>
    </citation>
    <scope>NUCLEOTIDE SEQUENCE</scope>
    <source>
        <tissue evidence="2">Shoot tip</tissue>
    </source>
</reference>
<proteinExistence type="predicted"/>
<keyword evidence="3" id="KW-1185">Reference proteome</keyword>
<gene>
    <name evidence="2" type="ORF">OIU79_005507</name>
</gene>
<protein>
    <submittedName>
        <fullName evidence="2">Uncharacterized protein</fullName>
    </submittedName>
</protein>
<feature type="compositionally biased region" description="Low complexity" evidence="1">
    <location>
        <begin position="41"/>
        <end position="50"/>
    </location>
</feature>
<evidence type="ECO:0000313" key="3">
    <source>
        <dbReference type="Proteomes" id="UP001151532"/>
    </source>
</evidence>
<feature type="region of interest" description="Disordered" evidence="1">
    <location>
        <begin position="1"/>
        <end position="66"/>
    </location>
</feature>
<reference evidence="2" key="1">
    <citation type="submission" date="2022-11" db="EMBL/GenBank/DDBJ databases">
        <authorList>
            <person name="Hyden B.L."/>
            <person name="Feng K."/>
            <person name="Yates T."/>
            <person name="Jawdy S."/>
            <person name="Smart L.B."/>
            <person name="Muchero W."/>
        </authorList>
    </citation>
    <scope>NUCLEOTIDE SEQUENCE</scope>
    <source>
        <tissue evidence="2">Shoot tip</tissue>
    </source>
</reference>
<comment type="caution">
    <text evidence="2">The sequence shown here is derived from an EMBL/GenBank/DDBJ whole genome shotgun (WGS) entry which is preliminary data.</text>
</comment>
<name>A0A9Q0TT11_SALPP</name>
<organism evidence="2 3">
    <name type="scientific">Salix purpurea</name>
    <name type="common">Purple osier willow</name>
    <dbReference type="NCBI Taxonomy" id="77065"/>
    <lineage>
        <taxon>Eukaryota</taxon>
        <taxon>Viridiplantae</taxon>
        <taxon>Streptophyta</taxon>
        <taxon>Embryophyta</taxon>
        <taxon>Tracheophyta</taxon>
        <taxon>Spermatophyta</taxon>
        <taxon>Magnoliopsida</taxon>
        <taxon>eudicotyledons</taxon>
        <taxon>Gunneridae</taxon>
        <taxon>Pentapetalae</taxon>
        <taxon>rosids</taxon>
        <taxon>fabids</taxon>
        <taxon>Malpighiales</taxon>
        <taxon>Salicaceae</taxon>
        <taxon>Saliceae</taxon>
        <taxon>Salix</taxon>
    </lineage>
</organism>
<dbReference type="EMBL" id="JAPFFK010000014">
    <property type="protein sequence ID" value="KAJ6717317.1"/>
    <property type="molecule type" value="Genomic_DNA"/>
</dbReference>
<evidence type="ECO:0000256" key="1">
    <source>
        <dbReference type="SAM" id="MobiDB-lite"/>
    </source>
</evidence>
<evidence type="ECO:0000313" key="2">
    <source>
        <dbReference type="EMBL" id="KAJ6717317.1"/>
    </source>
</evidence>